<feature type="compositionally biased region" description="Polar residues" evidence="1">
    <location>
        <begin position="339"/>
        <end position="352"/>
    </location>
</feature>
<name>A0A813E4F4_POLGL</name>
<evidence type="ECO:0000313" key="3">
    <source>
        <dbReference type="Proteomes" id="UP000654075"/>
    </source>
</evidence>
<dbReference type="EMBL" id="CAJNNV010008238">
    <property type="protein sequence ID" value="CAE8595951.1"/>
    <property type="molecule type" value="Genomic_DNA"/>
</dbReference>
<accession>A0A813E4F4</accession>
<feature type="region of interest" description="Disordered" evidence="1">
    <location>
        <begin position="328"/>
        <end position="361"/>
    </location>
</feature>
<evidence type="ECO:0000256" key="1">
    <source>
        <dbReference type="SAM" id="MobiDB-lite"/>
    </source>
</evidence>
<gene>
    <name evidence="2" type="ORF">PGLA1383_LOCUS14428</name>
</gene>
<organism evidence="2 3">
    <name type="scientific">Polarella glacialis</name>
    <name type="common">Dinoflagellate</name>
    <dbReference type="NCBI Taxonomy" id="89957"/>
    <lineage>
        <taxon>Eukaryota</taxon>
        <taxon>Sar</taxon>
        <taxon>Alveolata</taxon>
        <taxon>Dinophyceae</taxon>
        <taxon>Suessiales</taxon>
        <taxon>Suessiaceae</taxon>
        <taxon>Polarella</taxon>
    </lineage>
</organism>
<feature type="compositionally biased region" description="Low complexity" evidence="1">
    <location>
        <begin position="131"/>
        <end position="145"/>
    </location>
</feature>
<dbReference type="AlphaFoldDB" id="A0A813E4F4"/>
<comment type="caution">
    <text evidence="2">The sequence shown here is derived from an EMBL/GenBank/DDBJ whole genome shotgun (WGS) entry which is preliminary data.</text>
</comment>
<sequence length="441" mass="46981">MGEQPAVALYPICVTVRNAACGRIRLNPSTSGKHPYPYTSRTRGLRLRFTLCLKTVGSGTRTQDVWVRRPTRWRQAKPLSAEHGFESECFFATLCKQAVHGASLEELRRLASSATAEEEVPSQKTSDESQAPAAAGVAVSRAPPGLVEPTAGSRSTLSTQPLLGTAAPTVPAAFAVGATRNATLQGAHDFTQSSHAWSSPPTLSAVVPPTLAYAGSPWVPRQAVDFVPPFPQNLVTNYFPGVVVPGAPFLQLPDYLAGFSRDVVLALRCQPPQPLLPAQQWNIAWAAAVAAAEGMARAAVPAPPALVEAQQGRCIINPPQPVLATQPRAARTVEPDPSTPQTVHANRASKTVTPDKSEKQDARRALAATWKKELLALSADEHVMASDVKLAGIEAKLDRLLHMLEETEEAPNGCYLPTDLLSDMDSPTGSRASGARTQTLI</sequence>
<protein>
    <submittedName>
        <fullName evidence="2">Uncharacterized protein</fullName>
    </submittedName>
</protein>
<reference evidence="2" key="1">
    <citation type="submission" date="2021-02" db="EMBL/GenBank/DDBJ databases">
        <authorList>
            <person name="Dougan E. K."/>
            <person name="Rhodes N."/>
            <person name="Thang M."/>
            <person name="Chan C."/>
        </authorList>
    </citation>
    <scope>NUCLEOTIDE SEQUENCE</scope>
</reference>
<keyword evidence="3" id="KW-1185">Reference proteome</keyword>
<feature type="region of interest" description="Disordered" evidence="1">
    <location>
        <begin position="114"/>
        <end position="159"/>
    </location>
</feature>
<proteinExistence type="predicted"/>
<evidence type="ECO:0000313" key="2">
    <source>
        <dbReference type="EMBL" id="CAE8595951.1"/>
    </source>
</evidence>
<dbReference type="Proteomes" id="UP000654075">
    <property type="component" value="Unassembled WGS sequence"/>
</dbReference>